<evidence type="ECO:0000313" key="1">
    <source>
        <dbReference type="EMBL" id="KRZ00267.1"/>
    </source>
</evidence>
<dbReference type="AlphaFoldDB" id="A0A0V1GPH2"/>
<organism evidence="1 2">
    <name type="scientific">Trichinella pseudospiralis</name>
    <name type="common">Parasitic roundworm</name>
    <dbReference type="NCBI Taxonomy" id="6337"/>
    <lineage>
        <taxon>Eukaryota</taxon>
        <taxon>Metazoa</taxon>
        <taxon>Ecdysozoa</taxon>
        <taxon>Nematoda</taxon>
        <taxon>Enoplea</taxon>
        <taxon>Dorylaimia</taxon>
        <taxon>Trichinellida</taxon>
        <taxon>Trichinellidae</taxon>
        <taxon>Trichinella</taxon>
    </lineage>
</organism>
<evidence type="ECO:0000313" key="2">
    <source>
        <dbReference type="Proteomes" id="UP000054805"/>
    </source>
</evidence>
<proteinExistence type="predicted"/>
<gene>
    <name evidence="1" type="ORF">T4B_556</name>
</gene>
<accession>A0A0V1GPH2</accession>
<dbReference type="Proteomes" id="UP000054805">
    <property type="component" value="Unassembled WGS sequence"/>
</dbReference>
<keyword evidence="2" id="KW-1185">Reference proteome</keyword>
<protein>
    <submittedName>
        <fullName evidence="1">Uncharacterized protein</fullName>
    </submittedName>
</protein>
<dbReference type="EMBL" id="JYDS01000880">
    <property type="protein sequence ID" value="KRZ00267.1"/>
    <property type="molecule type" value="Genomic_DNA"/>
</dbReference>
<comment type="caution">
    <text evidence="1">The sequence shown here is derived from an EMBL/GenBank/DDBJ whole genome shotgun (WGS) entry which is preliminary data.</text>
</comment>
<sequence>MDFCMSSMPFCGWKHPSTSITNVYAFSQSRDNSSSTTEHAICDVQYVLPQQASSTLHVLGIG</sequence>
<name>A0A0V1GPH2_TRIPS</name>
<reference evidence="1 2" key="1">
    <citation type="submission" date="2015-01" db="EMBL/GenBank/DDBJ databases">
        <title>Evolution of Trichinella species and genotypes.</title>
        <authorList>
            <person name="Korhonen P.K."/>
            <person name="Edoardo P."/>
            <person name="Giuseppe L.R."/>
            <person name="Gasser R.B."/>
        </authorList>
    </citation>
    <scope>NUCLEOTIDE SEQUENCE [LARGE SCALE GENOMIC DNA]</scope>
    <source>
        <strain evidence="1">ISS588</strain>
    </source>
</reference>